<reference evidence="1" key="1">
    <citation type="submission" date="2022-12" db="EMBL/GenBank/DDBJ databases">
        <title>Species Delineation and Comparative Genomics within the Campylobacter ureolyticus Complex.</title>
        <authorList>
            <person name="Maki J."/>
            <person name="Howard M."/>
            <person name="Connelly S."/>
            <person name="Hardy D.J."/>
            <person name="Cameron A."/>
        </authorList>
    </citation>
    <scope>NUCLEOTIDE SEQUENCE</scope>
    <source>
        <strain evidence="1">URMC_787</strain>
    </source>
</reference>
<dbReference type="Proteomes" id="UP001075225">
    <property type="component" value="Unassembled WGS sequence"/>
</dbReference>
<dbReference type="EMBL" id="JAPXGO010000001">
    <property type="protein sequence ID" value="MCZ6159322.1"/>
    <property type="molecule type" value="Genomic_DNA"/>
</dbReference>
<protein>
    <submittedName>
        <fullName evidence="1">Uncharacterized protein</fullName>
    </submittedName>
</protein>
<gene>
    <name evidence="1" type="ORF">O6B32_02340</name>
</gene>
<accession>A0A9Q4PRU1</accession>
<sequence>MVILFRDLEFELGSEPLSHLEIFSEEKYTGSNGGVRFSFSLYSMFSPFFNDKIALSYQFGRQQVDNNFGKGIEIIKNNGSFSDFLFSHKYSGYQNKGVYTSSDISNLSYLDEFREFLNYDINLIDKCFSSYNSYFVVYDGFYISNSNKYGRCFRFSTGNINSFDLKGLCYSSFFEEYSSLCDHDFSYSFSYAVNGSRYFKRKFHTKDFSRINKIILPVYDKFLSFVNKEPTPFNLGGNCFLEVEYLDIEMLVSINNFDILDYFCEINDVENKSNIENLLLYFDENLYNQMIS</sequence>
<comment type="caution">
    <text evidence="1">The sequence shown here is derived from an EMBL/GenBank/DDBJ whole genome shotgun (WGS) entry which is preliminary data.</text>
</comment>
<organism evidence="1 2">
    <name type="scientific">Campylobacter ureolyticus</name>
    <dbReference type="NCBI Taxonomy" id="827"/>
    <lineage>
        <taxon>Bacteria</taxon>
        <taxon>Pseudomonadati</taxon>
        <taxon>Campylobacterota</taxon>
        <taxon>Epsilonproteobacteria</taxon>
        <taxon>Campylobacterales</taxon>
        <taxon>Campylobacteraceae</taxon>
        <taxon>Campylobacter</taxon>
    </lineage>
</organism>
<dbReference type="AlphaFoldDB" id="A0A9Q4PRU1"/>
<proteinExistence type="predicted"/>
<name>A0A9Q4PRU1_9BACT</name>
<evidence type="ECO:0000313" key="2">
    <source>
        <dbReference type="Proteomes" id="UP001075225"/>
    </source>
</evidence>
<dbReference type="RefSeq" id="WP_269484379.1">
    <property type="nucleotide sequence ID" value="NZ_JAPXGH010000009.1"/>
</dbReference>
<evidence type="ECO:0000313" key="1">
    <source>
        <dbReference type="EMBL" id="MCZ6159322.1"/>
    </source>
</evidence>